<evidence type="ECO:0000256" key="1">
    <source>
        <dbReference type="ARBA" id="ARBA00022801"/>
    </source>
</evidence>
<evidence type="ECO:0000259" key="2">
    <source>
        <dbReference type="Pfam" id="PF12146"/>
    </source>
</evidence>
<gene>
    <name evidence="3" type="ORF">ACFQPE_20050</name>
</gene>
<keyword evidence="1 3" id="KW-0378">Hydrolase</keyword>
<keyword evidence="4" id="KW-1185">Reference proteome</keyword>
<dbReference type="InterPro" id="IPR022742">
    <property type="entry name" value="Hydrolase_4"/>
</dbReference>
<dbReference type="GeneID" id="79317744"/>
<proteinExistence type="predicted"/>
<dbReference type="SUPFAM" id="SSF53474">
    <property type="entry name" value="alpha/beta-Hydrolases"/>
    <property type="match status" value="1"/>
</dbReference>
<dbReference type="InterPro" id="IPR029058">
    <property type="entry name" value="AB_hydrolase_fold"/>
</dbReference>
<dbReference type="Pfam" id="PF12146">
    <property type="entry name" value="Hydrolase_4"/>
    <property type="match status" value="1"/>
</dbReference>
<name>A0ABD6AFC4_9EURY</name>
<evidence type="ECO:0000313" key="3">
    <source>
        <dbReference type="EMBL" id="MFC7319065.1"/>
    </source>
</evidence>
<dbReference type="RefSeq" id="WP_276306107.1">
    <property type="nucleotide sequence ID" value="NZ_CP119993.1"/>
</dbReference>
<dbReference type="Proteomes" id="UP001596547">
    <property type="component" value="Unassembled WGS sequence"/>
</dbReference>
<accession>A0ABD6AFC4</accession>
<evidence type="ECO:0000313" key="4">
    <source>
        <dbReference type="Proteomes" id="UP001596547"/>
    </source>
</evidence>
<dbReference type="EMBL" id="JBHTBF010000003">
    <property type="protein sequence ID" value="MFC7319065.1"/>
    <property type="molecule type" value="Genomic_DNA"/>
</dbReference>
<dbReference type="PANTHER" id="PTHR22946:SF9">
    <property type="entry name" value="POLYKETIDE TRANSFERASE AF380"/>
    <property type="match status" value="1"/>
</dbReference>
<organism evidence="3 4">
    <name type="scientific">Halomarina halobia</name>
    <dbReference type="NCBI Taxonomy" id="3033386"/>
    <lineage>
        <taxon>Archaea</taxon>
        <taxon>Methanobacteriati</taxon>
        <taxon>Methanobacteriota</taxon>
        <taxon>Stenosarchaea group</taxon>
        <taxon>Halobacteria</taxon>
        <taxon>Halobacteriales</taxon>
        <taxon>Natronomonadaceae</taxon>
        <taxon>Halomarina</taxon>
    </lineage>
</organism>
<dbReference type="AlphaFoldDB" id="A0ABD6AFC4"/>
<feature type="domain" description="Serine aminopeptidase S33" evidence="2">
    <location>
        <begin position="28"/>
        <end position="159"/>
    </location>
</feature>
<reference evidence="3 4" key="1">
    <citation type="journal article" date="2019" name="Int. J. Syst. Evol. Microbiol.">
        <title>The Global Catalogue of Microorganisms (GCM) 10K type strain sequencing project: providing services to taxonomists for standard genome sequencing and annotation.</title>
        <authorList>
            <consortium name="The Broad Institute Genomics Platform"/>
            <consortium name="The Broad Institute Genome Sequencing Center for Infectious Disease"/>
            <person name="Wu L."/>
            <person name="Ma J."/>
        </authorList>
    </citation>
    <scope>NUCLEOTIDE SEQUENCE [LARGE SCALE GENOMIC DNA]</scope>
    <source>
        <strain evidence="3 4">PSR21</strain>
    </source>
</reference>
<dbReference type="PANTHER" id="PTHR22946">
    <property type="entry name" value="DIENELACTONE HYDROLASE DOMAIN-CONTAINING PROTEIN-RELATED"/>
    <property type="match status" value="1"/>
</dbReference>
<dbReference type="GO" id="GO:0016788">
    <property type="term" value="F:hydrolase activity, acting on ester bonds"/>
    <property type="evidence" value="ECO:0007669"/>
    <property type="project" value="UniProtKB-ARBA"/>
</dbReference>
<comment type="caution">
    <text evidence="3">The sequence shown here is derived from an EMBL/GenBank/DDBJ whole genome shotgun (WGS) entry which is preliminary data.</text>
</comment>
<protein>
    <submittedName>
        <fullName evidence="3">Alpha/beta hydrolase</fullName>
    </submittedName>
</protein>
<dbReference type="Gene3D" id="1.10.10.800">
    <property type="match status" value="1"/>
</dbReference>
<dbReference type="InterPro" id="IPR050261">
    <property type="entry name" value="FrsA_esterase"/>
</dbReference>
<dbReference type="Gene3D" id="3.40.50.1820">
    <property type="entry name" value="alpha/beta hydrolase"/>
    <property type="match status" value="1"/>
</dbReference>
<sequence>MRQDVAFESEGAELSGWFYSPDTSPPWPLVVMAHGTSATKQMVLDRYAEVFEAAGFAVLLYDHRGFGASGGEPRQQINPWIQSRGYRDAITFGTTLDNIDPTRIAVWGDSYSSGAALVVAALDERVVALVVQCPALGEDMPPTDSNGSLRESMKRMVRSGTIDPGANEIAGPMPVVWDDQDRSPSALKPETAFRWFTGYGTRPGTNWQNEVTIVRPTDPEWSPGLCAPDVSCPALFMVSPTDEMARANPAVARDAFERLAGSKEWVDIPGGHFGLLYYPSETFDRASTAQSRFLTENFLSPGDRE</sequence>